<comment type="caution">
    <text evidence="6">The sequence shown here is derived from an EMBL/GenBank/DDBJ whole genome shotgun (WGS) entry which is preliminary data.</text>
</comment>
<evidence type="ECO:0000313" key="6">
    <source>
        <dbReference type="EMBL" id="KAK4791435.1"/>
    </source>
</evidence>
<dbReference type="Pfam" id="PF00657">
    <property type="entry name" value="Lipase_GDSL"/>
    <property type="match status" value="1"/>
</dbReference>
<reference evidence="6 7" key="1">
    <citation type="journal article" date="2023" name="Hortic Res">
        <title>Pangenome of water caltrop reveals structural variations and asymmetric subgenome divergence after allopolyploidization.</title>
        <authorList>
            <person name="Zhang X."/>
            <person name="Chen Y."/>
            <person name="Wang L."/>
            <person name="Yuan Y."/>
            <person name="Fang M."/>
            <person name="Shi L."/>
            <person name="Lu R."/>
            <person name="Comes H.P."/>
            <person name="Ma Y."/>
            <person name="Chen Y."/>
            <person name="Huang G."/>
            <person name="Zhou Y."/>
            <person name="Zheng Z."/>
            <person name="Qiu Y."/>
        </authorList>
    </citation>
    <scope>NUCLEOTIDE SEQUENCE [LARGE SCALE GENOMIC DNA]</scope>
    <source>
        <strain evidence="6">F231</strain>
    </source>
</reference>
<evidence type="ECO:0000313" key="7">
    <source>
        <dbReference type="Proteomes" id="UP001346149"/>
    </source>
</evidence>
<dbReference type="GO" id="GO:0016788">
    <property type="term" value="F:hydrolase activity, acting on ester bonds"/>
    <property type="evidence" value="ECO:0007669"/>
    <property type="project" value="InterPro"/>
</dbReference>
<evidence type="ECO:0000256" key="4">
    <source>
        <dbReference type="ARBA" id="ARBA00023098"/>
    </source>
</evidence>
<feature type="region of interest" description="Disordered" evidence="5">
    <location>
        <begin position="1"/>
        <end position="20"/>
    </location>
</feature>
<dbReference type="Gene3D" id="3.40.50.1110">
    <property type="entry name" value="SGNH hydrolase"/>
    <property type="match status" value="1"/>
</dbReference>
<organism evidence="6 7">
    <name type="scientific">Trapa natans</name>
    <name type="common">Water chestnut</name>
    <dbReference type="NCBI Taxonomy" id="22666"/>
    <lineage>
        <taxon>Eukaryota</taxon>
        <taxon>Viridiplantae</taxon>
        <taxon>Streptophyta</taxon>
        <taxon>Embryophyta</taxon>
        <taxon>Tracheophyta</taxon>
        <taxon>Spermatophyta</taxon>
        <taxon>Magnoliopsida</taxon>
        <taxon>eudicotyledons</taxon>
        <taxon>Gunneridae</taxon>
        <taxon>Pentapetalae</taxon>
        <taxon>rosids</taxon>
        <taxon>malvids</taxon>
        <taxon>Myrtales</taxon>
        <taxon>Lythraceae</taxon>
        <taxon>Trapa</taxon>
    </lineage>
</organism>
<dbReference type="InterPro" id="IPR001087">
    <property type="entry name" value="GDSL"/>
</dbReference>
<dbReference type="InterPro" id="IPR036514">
    <property type="entry name" value="SGNH_hydro_sf"/>
</dbReference>
<evidence type="ECO:0008006" key="8">
    <source>
        <dbReference type="Google" id="ProtNLM"/>
    </source>
</evidence>
<dbReference type="AlphaFoldDB" id="A0AAN7R7W7"/>
<dbReference type="GO" id="GO:0016042">
    <property type="term" value="P:lipid catabolic process"/>
    <property type="evidence" value="ECO:0007669"/>
    <property type="project" value="UniProtKB-KW"/>
</dbReference>
<evidence type="ECO:0000256" key="2">
    <source>
        <dbReference type="ARBA" id="ARBA00022801"/>
    </source>
</evidence>
<protein>
    <recommendedName>
        <fullName evidence="8">GDSL esterase/lipase</fullName>
    </recommendedName>
</protein>
<proteinExistence type="inferred from homology"/>
<accession>A0AAN7R7W7</accession>
<evidence type="ECO:0000256" key="1">
    <source>
        <dbReference type="ARBA" id="ARBA00008668"/>
    </source>
</evidence>
<dbReference type="InterPro" id="IPR051058">
    <property type="entry name" value="GDSL_Est/Lipase"/>
</dbReference>
<evidence type="ECO:0000256" key="5">
    <source>
        <dbReference type="SAM" id="MobiDB-lite"/>
    </source>
</evidence>
<comment type="similarity">
    <text evidence="1">Belongs to the 'GDSL' lipolytic enzyme family.</text>
</comment>
<gene>
    <name evidence="6" type="ORF">SAY86_031848</name>
</gene>
<name>A0AAN7R7W7_TRANT</name>
<keyword evidence="3" id="KW-0442">Lipid degradation</keyword>
<sequence>MTPSLNHNQVKKNPRNKIDDGGCGKAVRGLKLAIIVVSLSMVMDGVSGEHGVLLPSSTEKKGWSVSAFYVLGDSSVDCGDNTLFYPFLHHNLSLIPCEGSDRSLVPHFLAEKMGFPSTPTFYGQNGSIDGLFQGLNFGSAEAMIMSSADHEFQSLNQQIRQVLETFQLLQLHLPPNSALSYIESSLIYLSFGKDDYIELFLHNPGIMHKFTGPEFARILVDQMAAAMRTLHVAGARRIIIVGILPIGCAPRTVWEWNETWGMLGNGKDNQTVCIEEINELVTQYNRLLEERIVSLNSDLPGMNIIFCNVYEGIMEIVNNPKKHGFENIKDACCGFGMNGARVGCLAMDMACKDRRTHLWWDLYNPTQAVNKLLAESAWSSLSLGHICRPSTIKHLVSR</sequence>
<keyword evidence="4" id="KW-0443">Lipid metabolism</keyword>
<keyword evidence="2" id="KW-0378">Hydrolase</keyword>
<keyword evidence="7" id="KW-1185">Reference proteome</keyword>
<dbReference type="PANTHER" id="PTHR45648">
    <property type="entry name" value="GDSL LIPASE/ACYLHYDROLASE FAMILY PROTEIN (AFU_ORTHOLOGUE AFUA_4G14700)"/>
    <property type="match status" value="1"/>
</dbReference>
<dbReference type="Proteomes" id="UP001346149">
    <property type="component" value="Unassembled WGS sequence"/>
</dbReference>
<dbReference type="PANTHER" id="PTHR45648:SF7">
    <property type="entry name" value="OS12G0126100 PROTEIN"/>
    <property type="match status" value="1"/>
</dbReference>
<evidence type="ECO:0000256" key="3">
    <source>
        <dbReference type="ARBA" id="ARBA00022963"/>
    </source>
</evidence>
<dbReference type="EMBL" id="JAXQNO010000009">
    <property type="protein sequence ID" value="KAK4791435.1"/>
    <property type="molecule type" value="Genomic_DNA"/>
</dbReference>